<dbReference type="NCBIfam" id="TIGR01551">
    <property type="entry name" value="major_capsid_P2"/>
    <property type="match status" value="1"/>
</dbReference>
<proteinExistence type="predicted"/>
<organism evidence="1 2">
    <name type="scientific">Microbulbifer spongiae</name>
    <dbReference type="NCBI Taxonomy" id="2944933"/>
    <lineage>
        <taxon>Bacteria</taxon>
        <taxon>Pseudomonadati</taxon>
        <taxon>Pseudomonadota</taxon>
        <taxon>Gammaproteobacteria</taxon>
        <taxon>Cellvibrionales</taxon>
        <taxon>Microbulbiferaceae</taxon>
        <taxon>Microbulbifer</taxon>
    </lineage>
</organism>
<dbReference type="EMBL" id="CP098023">
    <property type="protein sequence ID" value="WKD48347.1"/>
    <property type="molecule type" value="Genomic_DNA"/>
</dbReference>
<dbReference type="Pfam" id="PF05125">
    <property type="entry name" value="Phage_cap_P2"/>
    <property type="match status" value="1"/>
</dbReference>
<keyword evidence="2" id="KW-1185">Reference proteome</keyword>
<dbReference type="Proteomes" id="UP001321520">
    <property type="component" value="Chromosome"/>
</dbReference>
<name>A0ABY9E7N3_9GAMM</name>
<reference evidence="1 2" key="1">
    <citation type="submission" date="2022-05" db="EMBL/GenBank/DDBJ databases">
        <title>Microbulbifer sp. nov., isolated from sponge.</title>
        <authorList>
            <person name="Gao L."/>
        </authorList>
    </citation>
    <scope>NUCLEOTIDE SEQUENCE [LARGE SCALE GENOMIC DNA]</scope>
    <source>
        <strain evidence="1 2">MI-G</strain>
    </source>
</reference>
<dbReference type="InterPro" id="IPR006441">
    <property type="entry name" value="Phage_P2_GpN"/>
</dbReference>
<gene>
    <name evidence="1" type="ORF">M8T91_10410</name>
</gene>
<evidence type="ECO:0000313" key="2">
    <source>
        <dbReference type="Proteomes" id="UP001321520"/>
    </source>
</evidence>
<accession>A0ABY9E7N3</accession>
<evidence type="ECO:0000313" key="1">
    <source>
        <dbReference type="EMBL" id="WKD48347.1"/>
    </source>
</evidence>
<dbReference type="RefSeq" id="WP_301414081.1">
    <property type="nucleotide sequence ID" value="NZ_CP098023.1"/>
</dbReference>
<sequence>MQPKTKQLFNAMLIAMAATYGVESVADSFSVVPTIAQELQDKIVESDGFLQEINVVPVDEIKGQKVIGSAAGLVPKRTDTDNNDRQTSDVLSLGNKDYELFSTEFDTHIKWSTIDAWAKFPDFQERYGKWVRKAIALARIRVGWVGTSAAAVTNPADNANGEDVNKGWLQLLREYNGGAQWFDGSTGTATAGEIRIGHGGDFENLDAAVHALKQMINPLHRGAQDLVAIVGEELVAEEKAALYKALGQTPTEKERIETAVVTRVYAGLPLKTDIPFFPARGILITSLDNLSIYYQSDSWRRSVADNHKRNRVEDFNSVNEGYVIEDEEKAAGVEFANVRLPDGAGGWA</sequence>
<protein>
    <submittedName>
        <fullName evidence="1">Phage major capsid protein, P2 family</fullName>
    </submittedName>
</protein>